<protein>
    <submittedName>
        <fullName evidence="1">Uncharacterized protein</fullName>
    </submittedName>
</protein>
<dbReference type="AlphaFoldDB" id="A0A645CKM2"/>
<gene>
    <name evidence="1" type="ORF">SDC9_124512</name>
</gene>
<dbReference type="PROSITE" id="PS51257">
    <property type="entry name" value="PROKAR_LIPOPROTEIN"/>
    <property type="match status" value="1"/>
</dbReference>
<dbReference type="EMBL" id="VSSQ01027987">
    <property type="protein sequence ID" value="MPM77506.1"/>
    <property type="molecule type" value="Genomic_DNA"/>
</dbReference>
<evidence type="ECO:0000313" key="1">
    <source>
        <dbReference type="EMBL" id="MPM77506.1"/>
    </source>
</evidence>
<organism evidence="1">
    <name type="scientific">bioreactor metagenome</name>
    <dbReference type="NCBI Taxonomy" id="1076179"/>
    <lineage>
        <taxon>unclassified sequences</taxon>
        <taxon>metagenomes</taxon>
        <taxon>ecological metagenomes</taxon>
    </lineage>
</organism>
<sequence>MRNIGICVTGIVTACPAIGTRVDKNICIKTVFRQEIKLTFSRTVSYHPESIQIASQVITFAIKLV</sequence>
<name>A0A645CKM2_9ZZZZ</name>
<comment type="caution">
    <text evidence="1">The sequence shown here is derived from an EMBL/GenBank/DDBJ whole genome shotgun (WGS) entry which is preliminary data.</text>
</comment>
<reference evidence="1" key="1">
    <citation type="submission" date="2019-08" db="EMBL/GenBank/DDBJ databases">
        <authorList>
            <person name="Kucharzyk K."/>
            <person name="Murdoch R.W."/>
            <person name="Higgins S."/>
            <person name="Loffler F."/>
        </authorList>
    </citation>
    <scope>NUCLEOTIDE SEQUENCE</scope>
</reference>
<accession>A0A645CKM2</accession>
<proteinExistence type="predicted"/>